<keyword evidence="2 4" id="KW-0808">Transferase</keyword>
<feature type="chain" id="PRO_5032340137" description="Phosphoribosylglycinamide formyltransferase" evidence="5">
    <location>
        <begin position="31"/>
        <end position="227"/>
    </location>
</feature>
<dbReference type="UniPathway" id="UPA00074">
    <property type="reaction ID" value="UER00126"/>
</dbReference>
<feature type="site" description="Raises pKa of active site His" evidence="4">
    <location>
        <position position="154"/>
    </location>
</feature>
<feature type="binding site" evidence="4">
    <location>
        <position position="116"/>
    </location>
    <ligand>
        <name>(6R)-10-formyltetrahydrofolate</name>
        <dbReference type="ChEBI" id="CHEBI:195366"/>
    </ligand>
</feature>
<comment type="caution">
    <text evidence="4">Lacks conserved residue(s) required for the propagation of feature annotation.</text>
</comment>
<evidence type="ECO:0000313" key="8">
    <source>
        <dbReference type="Proteomes" id="UP000588017"/>
    </source>
</evidence>
<gene>
    <name evidence="4" type="primary">purN</name>
    <name evidence="7" type="ORF">HNQ73_000361</name>
</gene>
<dbReference type="EC" id="2.1.2.2" evidence="4"/>
<protein>
    <recommendedName>
        <fullName evidence="4">Phosphoribosylglycinamide formyltransferase</fullName>
        <ecNumber evidence="4">2.1.2.2</ecNumber>
    </recommendedName>
    <alternativeName>
        <fullName evidence="4">5'-phosphoribosylglycinamide transformylase</fullName>
    </alternativeName>
    <alternativeName>
        <fullName evidence="4">GAR transformylase</fullName>
        <shortName evidence="4">GART</shortName>
    </alternativeName>
</protein>
<dbReference type="InterPro" id="IPR002376">
    <property type="entry name" value="Formyl_transf_N"/>
</dbReference>
<dbReference type="InterPro" id="IPR036477">
    <property type="entry name" value="Formyl_transf_N_sf"/>
</dbReference>
<feature type="binding site" evidence="4">
    <location>
        <position position="74"/>
    </location>
    <ligand>
        <name>(6R)-10-formyltetrahydrofolate</name>
        <dbReference type="ChEBI" id="CHEBI:195366"/>
    </ligand>
</feature>
<dbReference type="RefSeq" id="WP_276513659.1">
    <property type="nucleotide sequence ID" value="NZ_BMHX01000001.1"/>
</dbReference>
<dbReference type="GO" id="GO:0004644">
    <property type="term" value="F:phosphoribosylglycinamide formyltransferase activity"/>
    <property type="evidence" value="ECO:0007669"/>
    <property type="project" value="UniProtKB-UniRule"/>
</dbReference>
<proteinExistence type="inferred from homology"/>
<keyword evidence="5" id="KW-0732">Signal</keyword>
<comment type="similarity">
    <text evidence="4">Belongs to the GART family.</text>
</comment>
<dbReference type="EMBL" id="JACHEH010000001">
    <property type="protein sequence ID" value="MBB6166753.1"/>
    <property type="molecule type" value="Genomic_DNA"/>
</dbReference>
<keyword evidence="3 4" id="KW-0658">Purine biosynthesis</keyword>
<dbReference type="SUPFAM" id="SSF53328">
    <property type="entry name" value="Formyltransferase"/>
    <property type="match status" value="1"/>
</dbReference>
<dbReference type="CDD" id="cd08645">
    <property type="entry name" value="FMT_core_GART"/>
    <property type="match status" value="1"/>
</dbReference>
<feature type="active site" description="Proton donor" evidence="4">
    <location>
        <position position="118"/>
    </location>
</feature>
<feature type="binding site" evidence="4">
    <location>
        <begin position="20"/>
        <end position="22"/>
    </location>
    <ligand>
        <name>N(1)-(5-phospho-beta-D-ribosyl)glycinamide</name>
        <dbReference type="ChEBI" id="CHEBI:143788"/>
    </ligand>
</feature>
<comment type="function">
    <text evidence="4">Catalyzes the transfer of a formyl group from 10-formyltetrahydrofolate to 5-phospho-ribosyl-glycinamide (GAR), producing 5-phospho-ribosyl-N-formylglycinamide (FGAR) and tetrahydrofolate.</text>
</comment>
<feature type="domain" description="Formyl transferase N-terminal" evidence="6">
    <location>
        <begin position="10"/>
        <end position="191"/>
    </location>
</feature>
<evidence type="ECO:0000256" key="5">
    <source>
        <dbReference type="SAM" id="SignalP"/>
    </source>
</evidence>
<dbReference type="GO" id="GO:0005829">
    <property type="term" value="C:cytosol"/>
    <property type="evidence" value="ECO:0007669"/>
    <property type="project" value="TreeGrafter"/>
</dbReference>
<evidence type="ECO:0000313" key="7">
    <source>
        <dbReference type="EMBL" id="MBB6166753.1"/>
    </source>
</evidence>
<keyword evidence="8" id="KW-1185">Reference proteome</keyword>
<accession>A0A841KB99</accession>
<sequence>MTTCPIQPRKRVAVLISGRGSNMTALIAAAADPAFPATIALVVSNRPDAAGLAAAAEAGIATAVVDHKPFGKDREAFERVLDETLRAADIDIVCLAGFMRVLTPWFVERWTGRMLNIHPSLLPAFRGLDTHARALAEGVRLHGCTVHFVVPELDAGPAVIQAAVPVMPDDTPESLAARVLTQEHRIYPAALALVASGAVTLGADGRIAGLPQAQADGAVLVNPPVGR</sequence>
<comment type="pathway">
    <text evidence="1 4">Purine metabolism; IMP biosynthesis via de novo pathway; N(2)-formyl-N(1)-(5-phospho-D-ribosyl)glycinamide from N(1)-(5-phospho-D-ribosyl)glycinamide (10-formyl THF route): step 1/1.</text>
</comment>
<dbReference type="AlphaFoldDB" id="A0A841KB99"/>
<comment type="caution">
    <text evidence="7">The sequence shown here is derived from an EMBL/GenBank/DDBJ whole genome shotgun (WGS) entry which is preliminary data.</text>
</comment>
<name>A0A841KB99_9HYPH</name>
<reference evidence="7 8" key="1">
    <citation type="submission" date="2020-08" db="EMBL/GenBank/DDBJ databases">
        <title>Genomic Encyclopedia of Type Strains, Phase IV (KMG-IV): sequencing the most valuable type-strain genomes for metagenomic binning, comparative biology and taxonomic classification.</title>
        <authorList>
            <person name="Goeker M."/>
        </authorList>
    </citation>
    <scope>NUCLEOTIDE SEQUENCE [LARGE SCALE GENOMIC DNA]</scope>
    <source>
        <strain evidence="7 8">DSM 101465</strain>
    </source>
</reference>
<dbReference type="PANTHER" id="PTHR43369">
    <property type="entry name" value="PHOSPHORIBOSYLGLYCINAMIDE FORMYLTRANSFERASE"/>
    <property type="match status" value="1"/>
</dbReference>
<evidence type="ECO:0000259" key="6">
    <source>
        <dbReference type="Pfam" id="PF00551"/>
    </source>
</evidence>
<dbReference type="InterPro" id="IPR004607">
    <property type="entry name" value="GART"/>
</dbReference>
<dbReference type="PANTHER" id="PTHR43369:SF2">
    <property type="entry name" value="PHOSPHORIBOSYLGLYCINAMIDE FORMYLTRANSFERASE"/>
    <property type="match status" value="1"/>
</dbReference>
<evidence type="ECO:0000256" key="4">
    <source>
        <dbReference type="HAMAP-Rule" id="MF_01930"/>
    </source>
</evidence>
<evidence type="ECO:0000256" key="2">
    <source>
        <dbReference type="ARBA" id="ARBA00022679"/>
    </source>
</evidence>
<dbReference type="Gene3D" id="3.40.50.170">
    <property type="entry name" value="Formyl transferase, N-terminal domain"/>
    <property type="match status" value="1"/>
</dbReference>
<dbReference type="Pfam" id="PF00551">
    <property type="entry name" value="Formyl_trans_N"/>
    <property type="match status" value="1"/>
</dbReference>
<comment type="catalytic activity">
    <reaction evidence="4">
        <text>N(1)-(5-phospho-beta-D-ribosyl)glycinamide + (6R)-10-formyltetrahydrofolate = N(2)-formyl-N(1)-(5-phospho-beta-D-ribosyl)glycinamide + (6S)-5,6,7,8-tetrahydrofolate + H(+)</text>
        <dbReference type="Rhea" id="RHEA:15053"/>
        <dbReference type="ChEBI" id="CHEBI:15378"/>
        <dbReference type="ChEBI" id="CHEBI:57453"/>
        <dbReference type="ChEBI" id="CHEBI:143788"/>
        <dbReference type="ChEBI" id="CHEBI:147286"/>
        <dbReference type="ChEBI" id="CHEBI:195366"/>
        <dbReference type="EC" id="2.1.2.2"/>
    </reaction>
</comment>
<dbReference type="HAMAP" id="MF_01930">
    <property type="entry name" value="PurN"/>
    <property type="match status" value="1"/>
</dbReference>
<dbReference type="GO" id="GO:0006189">
    <property type="term" value="P:'de novo' IMP biosynthetic process"/>
    <property type="evidence" value="ECO:0007669"/>
    <property type="project" value="UniProtKB-UniRule"/>
</dbReference>
<dbReference type="Proteomes" id="UP000588017">
    <property type="component" value="Unassembled WGS sequence"/>
</dbReference>
<dbReference type="NCBIfam" id="TIGR00639">
    <property type="entry name" value="PurN"/>
    <property type="match status" value="1"/>
</dbReference>
<evidence type="ECO:0000256" key="1">
    <source>
        <dbReference type="ARBA" id="ARBA00005054"/>
    </source>
</evidence>
<evidence type="ECO:0000256" key="3">
    <source>
        <dbReference type="ARBA" id="ARBA00022755"/>
    </source>
</evidence>
<organism evidence="7 8">
    <name type="scientific">Chelatococcus composti</name>
    <dbReference type="NCBI Taxonomy" id="1743235"/>
    <lineage>
        <taxon>Bacteria</taxon>
        <taxon>Pseudomonadati</taxon>
        <taxon>Pseudomonadota</taxon>
        <taxon>Alphaproteobacteria</taxon>
        <taxon>Hyphomicrobiales</taxon>
        <taxon>Chelatococcaceae</taxon>
        <taxon>Chelatococcus</taxon>
    </lineage>
</organism>
<feature type="signal peptide" evidence="5">
    <location>
        <begin position="1"/>
        <end position="30"/>
    </location>
</feature>